<evidence type="ECO:0000256" key="4">
    <source>
        <dbReference type="ARBA" id="ARBA00023014"/>
    </source>
</evidence>
<dbReference type="GO" id="GO:0046872">
    <property type="term" value="F:metal ion binding"/>
    <property type="evidence" value="ECO:0007669"/>
    <property type="project" value="UniProtKB-KW"/>
</dbReference>
<evidence type="ECO:0000256" key="1">
    <source>
        <dbReference type="ARBA" id="ARBA00022691"/>
    </source>
</evidence>
<keyword evidence="2" id="KW-0479">Metal-binding</keyword>
<reference evidence="6" key="1">
    <citation type="submission" date="2020-04" db="EMBL/GenBank/DDBJ databases">
        <authorList>
            <person name="Chiriac C."/>
            <person name="Salcher M."/>
            <person name="Ghai R."/>
            <person name="Kavagutti S V."/>
        </authorList>
    </citation>
    <scope>NUCLEOTIDE SEQUENCE</scope>
</reference>
<proteinExistence type="predicted"/>
<dbReference type="GO" id="GO:0051536">
    <property type="term" value="F:iron-sulfur cluster binding"/>
    <property type="evidence" value="ECO:0007669"/>
    <property type="project" value="UniProtKB-KW"/>
</dbReference>
<dbReference type="GO" id="GO:0003824">
    <property type="term" value="F:catalytic activity"/>
    <property type="evidence" value="ECO:0007669"/>
    <property type="project" value="InterPro"/>
</dbReference>
<dbReference type="SFLD" id="SFLDS00029">
    <property type="entry name" value="Radical_SAM"/>
    <property type="match status" value="1"/>
</dbReference>
<dbReference type="CDD" id="cd21109">
    <property type="entry name" value="SPASM"/>
    <property type="match status" value="1"/>
</dbReference>
<keyword evidence="4" id="KW-0411">Iron-sulfur</keyword>
<sequence length="418" mass="47804">MQVKDVFCNIPWTEVHINADGTYHTCGSQPNPMSLTLRGQVYNVRNMSIEEWINSDYQCTARKNKVKGISEPLCGQCYAEDAMGSSSKRVKENLKSGISDLNFVKDYQQSVDRKSFDLSEQNNGLTDMEPYSFHMSLGNECNLACRMCGPTASSKIAVNEIQAGTYHGPARMNWTTNQEAWDNVVNFICNTQILKFVHIIGGEPLMNPKFEELVDRLIAAGKTDIYFGFTTNGTMINIPLLEKLQAFRHVDIGVSIETIGELNDAIRDGSSTKTVLDNIDTYLKYRSESHVYVTVRPVPSALSVHTLDELYKWCISRELDVLTNMLTFPEYQQIRNLPKKIKARLLTQYSRWEYSKPMPGTSDPRDPTRFREHIDSEIRAIINCLEQPADILKTQELYDKLESWGWLQNSKLKKYFEI</sequence>
<organism evidence="6">
    <name type="scientific">uncultured Caudovirales phage</name>
    <dbReference type="NCBI Taxonomy" id="2100421"/>
    <lineage>
        <taxon>Viruses</taxon>
        <taxon>Duplodnaviria</taxon>
        <taxon>Heunggongvirae</taxon>
        <taxon>Uroviricota</taxon>
        <taxon>Caudoviricetes</taxon>
        <taxon>Peduoviridae</taxon>
        <taxon>Maltschvirus</taxon>
        <taxon>Maltschvirus maltsch</taxon>
    </lineage>
</organism>
<dbReference type="SUPFAM" id="SSF102114">
    <property type="entry name" value="Radical SAM enzymes"/>
    <property type="match status" value="2"/>
</dbReference>
<dbReference type="InterPro" id="IPR013785">
    <property type="entry name" value="Aldolase_TIM"/>
</dbReference>
<gene>
    <name evidence="6" type="ORF">UFOVP112_134</name>
</gene>
<dbReference type="NCBIfam" id="NF033640">
    <property type="entry name" value="N_Twi_rSAM"/>
    <property type="match status" value="1"/>
</dbReference>
<dbReference type="Pfam" id="PF04055">
    <property type="entry name" value="Radical_SAM"/>
    <property type="match status" value="1"/>
</dbReference>
<evidence type="ECO:0000259" key="5">
    <source>
        <dbReference type="PROSITE" id="PS51918"/>
    </source>
</evidence>
<keyword evidence="3" id="KW-0408">Iron</keyword>
<dbReference type="InterPro" id="IPR007197">
    <property type="entry name" value="rSAM"/>
</dbReference>
<dbReference type="CDD" id="cd01335">
    <property type="entry name" value="Radical_SAM"/>
    <property type="match status" value="1"/>
</dbReference>
<dbReference type="Gene3D" id="3.20.20.70">
    <property type="entry name" value="Aldolase class I"/>
    <property type="match status" value="2"/>
</dbReference>
<dbReference type="PANTHER" id="PTHR11228:SF7">
    <property type="entry name" value="PQQA PEPTIDE CYCLASE"/>
    <property type="match status" value="1"/>
</dbReference>
<dbReference type="InterPro" id="IPR058240">
    <property type="entry name" value="rSAM_sf"/>
</dbReference>
<evidence type="ECO:0000256" key="2">
    <source>
        <dbReference type="ARBA" id="ARBA00022723"/>
    </source>
</evidence>
<protein>
    <submittedName>
        <fullName evidence="6">Radical_SAM domain containing protein</fullName>
    </submittedName>
</protein>
<dbReference type="InterPro" id="IPR050377">
    <property type="entry name" value="Radical_SAM_PqqE_MftC-like"/>
</dbReference>
<feature type="domain" description="Radical SAM core" evidence="5">
    <location>
        <begin position="127"/>
        <end position="365"/>
    </location>
</feature>
<dbReference type="SFLD" id="SFLDG01067">
    <property type="entry name" value="SPASM/twitch_domain_containing"/>
    <property type="match status" value="1"/>
</dbReference>
<name>A0A6J5L6J2_9CAUD</name>
<evidence type="ECO:0000256" key="3">
    <source>
        <dbReference type="ARBA" id="ARBA00023004"/>
    </source>
</evidence>
<dbReference type="PANTHER" id="PTHR11228">
    <property type="entry name" value="RADICAL SAM DOMAIN PROTEIN"/>
    <property type="match status" value="1"/>
</dbReference>
<dbReference type="EMBL" id="LR796233">
    <property type="protein sequence ID" value="CAB4129033.1"/>
    <property type="molecule type" value="Genomic_DNA"/>
</dbReference>
<keyword evidence="1" id="KW-0949">S-adenosyl-L-methionine</keyword>
<dbReference type="PROSITE" id="PS51918">
    <property type="entry name" value="RADICAL_SAM"/>
    <property type="match status" value="1"/>
</dbReference>
<accession>A0A6J5L6J2</accession>
<evidence type="ECO:0000313" key="6">
    <source>
        <dbReference type="EMBL" id="CAB4129033.1"/>
    </source>
</evidence>